<comment type="caution">
    <text evidence="1">The sequence shown here is derived from an EMBL/GenBank/DDBJ whole genome shotgun (WGS) entry which is preliminary data.</text>
</comment>
<evidence type="ECO:0000313" key="1">
    <source>
        <dbReference type="EMBL" id="EGX47248.1"/>
    </source>
</evidence>
<accession>G1XI17</accession>
<dbReference type="HOGENOM" id="CLU_2412827_0_0_1"/>
<dbReference type="Proteomes" id="UP000008784">
    <property type="component" value="Unassembled WGS sequence"/>
</dbReference>
<proteinExistence type="predicted"/>
<name>G1XI17_ARTOA</name>
<gene>
    <name evidence="1" type="ORF">AOL_s00091g69</name>
</gene>
<dbReference type="InParanoid" id="G1XI17"/>
<sequence length="92" mass="10381">MPWTLEPYGEFQVGWNSVPFESLTTFDMPMLPTHRETATTVGLPFYELILAPTAPQSTAQNFGIEDGSYILNRMLHDPFYDTNIKLLKPSAA</sequence>
<organism evidence="1 2">
    <name type="scientific">Arthrobotrys oligospora (strain ATCC 24927 / CBS 115.81 / DSM 1491)</name>
    <name type="common">Nematode-trapping fungus</name>
    <name type="synonym">Didymozoophaga oligospora</name>
    <dbReference type="NCBI Taxonomy" id="756982"/>
    <lineage>
        <taxon>Eukaryota</taxon>
        <taxon>Fungi</taxon>
        <taxon>Dikarya</taxon>
        <taxon>Ascomycota</taxon>
        <taxon>Pezizomycotina</taxon>
        <taxon>Orbiliomycetes</taxon>
        <taxon>Orbiliales</taxon>
        <taxon>Orbiliaceae</taxon>
        <taxon>Orbilia</taxon>
        <taxon>Orbilia oligospora</taxon>
    </lineage>
</organism>
<protein>
    <submittedName>
        <fullName evidence="1">Uncharacterized protein</fullName>
    </submittedName>
</protein>
<keyword evidence="2" id="KW-1185">Reference proteome</keyword>
<reference evidence="1 2" key="1">
    <citation type="journal article" date="2011" name="PLoS Pathog.">
        <title>Genomic and proteomic analyses of the fungus Arthrobotrys oligospora provide insights into nematode-trap formation.</title>
        <authorList>
            <person name="Yang J."/>
            <person name="Wang L."/>
            <person name="Ji X."/>
            <person name="Feng Y."/>
            <person name="Li X."/>
            <person name="Zou C."/>
            <person name="Xu J."/>
            <person name="Ren Y."/>
            <person name="Mi Q."/>
            <person name="Wu J."/>
            <person name="Liu S."/>
            <person name="Liu Y."/>
            <person name="Huang X."/>
            <person name="Wang H."/>
            <person name="Niu X."/>
            <person name="Li J."/>
            <person name="Liang L."/>
            <person name="Luo Y."/>
            <person name="Ji K."/>
            <person name="Zhou W."/>
            <person name="Yu Z."/>
            <person name="Li G."/>
            <person name="Liu Y."/>
            <person name="Li L."/>
            <person name="Qiao M."/>
            <person name="Feng L."/>
            <person name="Zhang K.-Q."/>
        </authorList>
    </citation>
    <scope>NUCLEOTIDE SEQUENCE [LARGE SCALE GENOMIC DNA]</scope>
    <source>
        <strain evidence="2">ATCC 24927 / CBS 115.81 / DSM 1491</strain>
    </source>
</reference>
<dbReference type="RefSeq" id="XP_011124129.1">
    <property type="nucleotide sequence ID" value="XM_011125827.1"/>
</dbReference>
<dbReference type="GeneID" id="22895111"/>
<evidence type="ECO:0000313" key="2">
    <source>
        <dbReference type="Proteomes" id="UP000008784"/>
    </source>
</evidence>
<dbReference type="AlphaFoldDB" id="G1XI17"/>
<dbReference type="EMBL" id="ADOT01000165">
    <property type="protein sequence ID" value="EGX47248.1"/>
    <property type="molecule type" value="Genomic_DNA"/>
</dbReference>